<sequence>MNAFNSGRSVCSLIRVLWLLALGTQALVTAPAAIAPSGSVPNPHKAGALCPKDRSLDIVLSRHHEDTTAMAEWLEQLVATKSLAGLTYCIHLFDKGPDELPAVMASLPAIDYFTKLPNLAREGHSYLTYIITQWEDMPLHVLFSQAVPNGLNRNMLSRIHLFKRECTRFLCLGSIATCGCDGCNFPFRMTVMREIWMMAQHDRCTKPFEACTEGQFIVARPTIRRHRLRAYKMLLNTLVAGPDDIVHQDFLLANATGALPPILPEDEVVTLEEFDEARFDGDNVYFGHVLERMWSPMFDCYSADTSMLRAAWDLVSTGQLQKKQQHCEHCGGTTTNRSYMGPGGRRIRNVLRMPWLMAATGQTQRRSQLQGGM</sequence>
<name>A0A7S0S282_9CHLO</name>
<keyword evidence="1" id="KW-0732">Signal</keyword>
<protein>
    <submittedName>
        <fullName evidence="2">Uncharacterized protein</fullName>
    </submittedName>
</protein>
<organism evidence="2">
    <name type="scientific">Chlamydomonas leiostraca</name>
    <dbReference type="NCBI Taxonomy" id="1034604"/>
    <lineage>
        <taxon>Eukaryota</taxon>
        <taxon>Viridiplantae</taxon>
        <taxon>Chlorophyta</taxon>
        <taxon>core chlorophytes</taxon>
        <taxon>Chlorophyceae</taxon>
        <taxon>CS clade</taxon>
        <taxon>Chlamydomonadales</taxon>
        <taxon>Chlamydomonadaceae</taxon>
        <taxon>Chlamydomonas</taxon>
    </lineage>
</organism>
<evidence type="ECO:0000256" key="1">
    <source>
        <dbReference type="SAM" id="SignalP"/>
    </source>
</evidence>
<feature type="signal peptide" evidence="1">
    <location>
        <begin position="1"/>
        <end position="26"/>
    </location>
</feature>
<dbReference type="PANTHER" id="PTHR37490:SF1">
    <property type="entry name" value="GLYCOSYLTRANSFERASE 2-LIKE DOMAIN-CONTAINING PROTEIN"/>
    <property type="match status" value="1"/>
</dbReference>
<dbReference type="AlphaFoldDB" id="A0A7S0S282"/>
<feature type="chain" id="PRO_5031043896" evidence="1">
    <location>
        <begin position="27"/>
        <end position="373"/>
    </location>
</feature>
<proteinExistence type="predicted"/>
<dbReference type="EMBL" id="HBFB01032242">
    <property type="protein sequence ID" value="CAD8693860.1"/>
    <property type="molecule type" value="Transcribed_RNA"/>
</dbReference>
<reference evidence="2" key="1">
    <citation type="submission" date="2021-01" db="EMBL/GenBank/DDBJ databases">
        <authorList>
            <person name="Corre E."/>
            <person name="Pelletier E."/>
            <person name="Niang G."/>
            <person name="Scheremetjew M."/>
            <person name="Finn R."/>
            <person name="Kale V."/>
            <person name="Holt S."/>
            <person name="Cochrane G."/>
            <person name="Meng A."/>
            <person name="Brown T."/>
            <person name="Cohen L."/>
        </authorList>
    </citation>
    <scope>NUCLEOTIDE SEQUENCE</scope>
    <source>
        <strain evidence="2">SAG 11-49</strain>
    </source>
</reference>
<gene>
    <name evidence="2" type="ORF">CLEI1391_LOCUS18043</name>
</gene>
<evidence type="ECO:0000313" key="2">
    <source>
        <dbReference type="EMBL" id="CAD8693860.1"/>
    </source>
</evidence>
<dbReference type="PANTHER" id="PTHR37490">
    <property type="entry name" value="EXPRESSED PROTEIN"/>
    <property type="match status" value="1"/>
</dbReference>
<accession>A0A7S0S282</accession>